<evidence type="ECO:0000256" key="1">
    <source>
        <dbReference type="ARBA" id="ARBA00004141"/>
    </source>
</evidence>
<organism evidence="7 8">
    <name type="scientific">Spiribacter vilamensis</name>
    <dbReference type="NCBI Taxonomy" id="531306"/>
    <lineage>
        <taxon>Bacteria</taxon>
        <taxon>Pseudomonadati</taxon>
        <taxon>Pseudomonadota</taxon>
        <taxon>Gammaproteobacteria</taxon>
        <taxon>Chromatiales</taxon>
        <taxon>Ectothiorhodospiraceae</taxon>
        <taxon>Spiribacter</taxon>
    </lineage>
</organism>
<comment type="similarity">
    <text evidence="2">Belongs to the TspO/BZRP family.</text>
</comment>
<feature type="transmembrane region" description="Helical" evidence="6">
    <location>
        <begin position="139"/>
        <end position="163"/>
    </location>
</feature>
<gene>
    <name evidence="7" type="ORF">EV698_1954</name>
</gene>
<feature type="transmembrane region" description="Helical" evidence="6">
    <location>
        <begin position="80"/>
        <end position="101"/>
    </location>
</feature>
<dbReference type="InterPro" id="IPR004307">
    <property type="entry name" value="TspO_MBR"/>
</dbReference>
<sequence length="170" mass="18780">MAAGGDRPMDNRRRDRWGLAGWTLLVVIAAMGGVLSPPGDWYAALEKPPLTPPDLLFPIAWTALYVLMIAAAWQVWRRIGLVAGLAVLVPFIAQLGANGLWSILFFQWHRPDLALVDLVVLWALIALTMLRFRRVHPPAAWLLAPYLVWVSYAGYLNIAIILLNGPAPPA</sequence>
<accession>A0A4Q8D2N6</accession>
<dbReference type="Pfam" id="PF03073">
    <property type="entry name" value="TspO_MBR"/>
    <property type="match status" value="1"/>
</dbReference>
<dbReference type="RefSeq" id="WP_239016262.1">
    <property type="nucleotide sequence ID" value="NZ_SHLI01000001.1"/>
</dbReference>
<keyword evidence="3 6" id="KW-0812">Transmembrane</keyword>
<dbReference type="FunFam" id="1.20.1260.100:FF:000001">
    <property type="entry name" value="translocator protein 2"/>
    <property type="match status" value="1"/>
</dbReference>
<dbReference type="EMBL" id="SHLI01000001">
    <property type="protein sequence ID" value="RZU99659.1"/>
    <property type="molecule type" value="Genomic_DNA"/>
</dbReference>
<evidence type="ECO:0000256" key="6">
    <source>
        <dbReference type="SAM" id="Phobius"/>
    </source>
</evidence>
<evidence type="ECO:0000256" key="3">
    <source>
        <dbReference type="ARBA" id="ARBA00022692"/>
    </source>
</evidence>
<reference evidence="7 8" key="1">
    <citation type="submission" date="2019-02" db="EMBL/GenBank/DDBJ databases">
        <title>Genomic Encyclopedia of Type Strains, Phase IV (KMG-IV): sequencing the most valuable type-strain genomes for metagenomic binning, comparative biology and taxonomic classification.</title>
        <authorList>
            <person name="Goeker M."/>
        </authorList>
    </citation>
    <scope>NUCLEOTIDE SEQUENCE [LARGE SCALE GENOMIC DNA]</scope>
    <source>
        <strain evidence="7 8">DSM 21056</strain>
    </source>
</reference>
<dbReference type="PIRSF" id="PIRSF005859">
    <property type="entry name" value="PBR"/>
    <property type="match status" value="1"/>
</dbReference>
<dbReference type="PANTHER" id="PTHR10057:SF0">
    <property type="entry name" value="TRANSLOCATOR PROTEIN"/>
    <property type="match status" value="1"/>
</dbReference>
<comment type="subcellular location">
    <subcellularLocation>
        <location evidence="1">Membrane</location>
        <topology evidence="1">Multi-pass membrane protein</topology>
    </subcellularLocation>
</comment>
<dbReference type="PANTHER" id="PTHR10057">
    <property type="entry name" value="PERIPHERAL-TYPE BENZODIAZEPINE RECEPTOR"/>
    <property type="match status" value="1"/>
</dbReference>
<keyword evidence="4 6" id="KW-1133">Transmembrane helix</keyword>
<dbReference type="CDD" id="cd15904">
    <property type="entry name" value="TSPO_MBR"/>
    <property type="match status" value="1"/>
</dbReference>
<evidence type="ECO:0000256" key="2">
    <source>
        <dbReference type="ARBA" id="ARBA00007524"/>
    </source>
</evidence>
<feature type="transmembrane region" description="Helical" evidence="6">
    <location>
        <begin position="55"/>
        <end position="73"/>
    </location>
</feature>
<evidence type="ECO:0000313" key="8">
    <source>
        <dbReference type="Proteomes" id="UP000292298"/>
    </source>
</evidence>
<protein>
    <submittedName>
        <fullName evidence="7">TspO/MBR related protein</fullName>
    </submittedName>
</protein>
<feature type="transmembrane region" description="Helical" evidence="6">
    <location>
        <begin position="113"/>
        <end position="132"/>
    </location>
</feature>
<proteinExistence type="inferred from homology"/>
<keyword evidence="5 6" id="KW-0472">Membrane</keyword>
<keyword evidence="8" id="KW-1185">Reference proteome</keyword>
<feature type="transmembrane region" description="Helical" evidence="6">
    <location>
        <begin position="17"/>
        <end position="35"/>
    </location>
</feature>
<comment type="caution">
    <text evidence="7">The sequence shown here is derived from an EMBL/GenBank/DDBJ whole genome shotgun (WGS) entry which is preliminary data.</text>
</comment>
<dbReference type="GO" id="GO:0033013">
    <property type="term" value="P:tetrapyrrole metabolic process"/>
    <property type="evidence" value="ECO:0007669"/>
    <property type="project" value="UniProtKB-ARBA"/>
</dbReference>
<dbReference type="GO" id="GO:0016020">
    <property type="term" value="C:membrane"/>
    <property type="evidence" value="ECO:0007669"/>
    <property type="project" value="UniProtKB-SubCell"/>
</dbReference>
<dbReference type="InterPro" id="IPR038330">
    <property type="entry name" value="TspO/MBR-related_sf"/>
</dbReference>
<dbReference type="Gene3D" id="1.20.1260.100">
    <property type="entry name" value="TspO/MBR protein"/>
    <property type="match status" value="1"/>
</dbReference>
<evidence type="ECO:0000256" key="4">
    <source>
        <dbReference type="ARBA" id="ARBA00022989"/>
    </source>
</evidence>
<evidence type="ECO:0000256" key="5">
    <source>
        <dbReference type="ARBA" id="ARBA00023136"/>
    </source>
</evidence>
<evidence type="ECO:0000313" key="7">
    <source>
        <dbReference type="EMBL" id="RZU99659.1"/>
    </source>
</evidence>
<dbReference type="Proteomes" id="UP000292298">
    <property type="component" value="Unassembled WGS sequence"/>
</dbReference>
<name>A0A4Q8D2N6_9GAMM</name>
<dbReference type="AlphaFoldDB" id="A0A4Q8D2N6"/>